<dbReference type="Proteomes" id="UP000186922">
    <property type="component" value="Unassembled WGS sequence"/>
</dbReference>
<comment type="caution">
    <text evidence="1">The sequence shown here is derived from an EMBL/GenBank/DDBJ whole genome shotgun (WGS) entry which is preliminary data.</text>
</comment>
<name>A0A1D1VEJ6_RAMVA</name>
<protein>
    <submittedName>
        <fullName evidence="1">Uncharacterized protein</fullName>
    </submittedName>
</protein>
<sequence>MAVPNQTIKIIYTVAVKERRSIIGCATIRLANMYPISQRDNIKVSHRQKALYRRRSGVSSKQAFFDGWNKQRLPIKRSTGRNKLPHLSIFSFDE</sequence>
<organism evidence="1 2">
    <name type="scientific">Ramazzottius varieornatus</name>
    <name type="common">Water bear</name>
    <name type="synonym">Tardigrade</name>
    <dbReference type="NCBI Taxonomy" id="947166"/>
    <lineage>
        <taxon>Eukaryota</taxon>
        <taxon>Metazoa</taxon>
        <taxon>Ecdysozoa</taxon>
        <taxon>Tardigrada</taxon>
        <taxon>Eutardigrada</taxon>
        <taxon>Parachela</taxon>
        <taxon>Hypsibioidea</taxon>
        <taxon>Ramazzottiidae</taxon>
        <taxon>Ramazzottius</taxon>
    </lineage>
</organism>
<evidence type="ECO:0000313" key="1">
    <source>
        <dbReference type="EMBL" id="GAV00070.1"/>
    </source>
</evidence>
<accession>A0A1D1VEJ6</accession>
<reference evidence="1 2" key="1">
    <citation type="journal article" date="2016" name="Nat. Commun.">
        <title>Extremotolerant tardigrade genome and improved radiotolerance of human cultured cells by tardigrade-unique protein.</title>
        <authorList>
            <person name="Hashimoto T."/>
            <person name="Horikawa D.D."/>
            <person name="Saito Y."/>
            <person name="Kuwahara H."/>
            <person name="Kozuka-Hata H."/>
            <person name="Shin-I T."/>
            <person name="Minakuchi Y."/>
            <person name="Ohishi K."/>
            <person name="Motoyama A."/>
            <person name="Aizu T."/>
            <person name="Enomoto A."/>
            <person name="Kondo K."/>
            <person name="Tanaka S."/>
            <person name="Hara Y."/>
            <person name="Koshikawa S."/>
            <person name="Sagara H."/>
            <person name="Miura T."/>
            <person name="Yokobori S."/>
            <person name="Miyagawa K."/>
            <person name="Suzuki Y."/>
            <person name="Kubo T."/>
            <person name="Oyama M."/>
            <person name="Kohara Y."/>
            <person name="Fujiyama A."/>
            <person name="Arakawa K."/>
            <person name="Katayama T."/>
            <person name="Toyoda A."/>
            <person name="Kunieda T."/>
        </authorList>
    </citation>
    <scope>NUCLEOTIDE SEQUENCE [LARGE SCALE GENOMIC DNA]</scope>
    <source>
        <strain evidence="1 2">YOKOZUNA-1</strain>
    </source>
</reference>
<dbReference type="AlphaFoldDB" id="A0A1D1VEJ6"/>
<keyword evidence="2" id="KW-1185">Reference proteome</keyword>
<proteinExistence type="predicted"/>
<evidence type="ECO:0000313" key="2">
    <source>
        <dbReference type="Proteomes" id="UP000186922"/>
    </source>
</evidence>
<gene>
    <name evidence="1" type="primary">RvY_10971-1</name>
    <name evidence="1" type="synonym">RvY_10971.1</name>
    <name evidence="1" type="ORF">RvY_10971</name>
</gene>
<dbReference type="EMBL" id="BDGG01000005">
    <property type="protein sequence ID" value="GAV00070.1"/>
    <property type="molecule type" value="Genomic_DNA"/>
</dbReference>